<reference evidence="1 2" key="1">
    <citation type="submission" date="2018-06" db="EMBL/GenBank/DDBJ databases">
        <title>Genomic Encyclopedia of Type Strains, Phase IV (KMG-IV): sequencing the most valuable type-strain genomes for metagenomic binning, comparative biology and taxonomic classification.</title>
        <authorList>
            <person name="Goeker M."/>
        </authorList>
    </citation>
    <scope>NUCLEOTIDE SEQUENCE [LARGE SCALE GENOMIC DNA]</scope>
    <source>
        <strain evidence="1 2">DSM 45521</strain>
    </source>
</reference>
<dbReference type="InterPro" id="IPR011990">
    <property type="entry name" value="TPR-like_helical_dom_sf"/>
</dbReference>
<dbReference type="Gene3D" id="1.25.40.10">
    <property type="entry name" value="Tetratricopeptide repeat domain"/>
    <property type="match status" value="1"/>
</dbReference>
<comment type="caution">
    <text evidence="1">The sequence shown here is derived from an EMBL/GenBank/DDBJ whole genome shotgun (WGS) entry which is preliminary data.</text>
</comment>
<dbReference type="Proteomes" id="UP000247591">
    <property type="component" value="Unassembled WGS sequence"/>
</dbReference>
<dbReference type="AlphaFoldDB" id="A0A318RIA2"/>
<protein>
    <recommendedName>
        <fullName evidence="3">Tetratricopeptide repeat protein</fullName>
    </recommendedName>
</protein>
<sequence length="576" mass="62419">MSVPGELERARQLAFADDHAGAQSLLLSLMPQIVALDRDDLALEVFAQLGEVYLVRSAYDGVAECVRRIRDCVSVYVQIAADPSSKDAALVTLPPDVVDEMVIRYTRRADHLEIGLAAAAGDHEAAAAGLADLIAESDAGVAPSVVEEALELVMRARITCAVALADDDDHVGAEPLWDAVLTVLDEGEQSARSDHLWVLVGIGYGRFCVETGRLQEAEPHLRRAGARAERRGWELASARVLLERSAAAWSRSDAVETERLITLAYPVIARHAIAHDVSRCWLYFGLVRMAAGALEAADECWQHAQRHWEELGRPLHVHRILLQRSWIDIFRGRYTQARNTIAQARDMLDSSPRSTWLQYARLDDLLGSAWRAEALADMGFDGAGDPDEGWRELEERLAGARGIVDAAPGSDGYERAMPKFERAADLKVPAALAVDSVRYLLGDATARLRWATAVSAPVLAGAFAVAWEGGNVPLVAELIEYRCARGTFSAEPNPSMVVDWEVTATAPTPATVDVATPAFAAGAAAGASSALTRLGPLPALQMDPSGEAVLARYRELAQERYGRVITSGEPIWATWP</sequence>
<evidence type="ECO:0000313" key="1">
    <source>
        <dbReference type="EMBL" id="PYE13150.1"/>
    </source>
</evidence>
<organism evidence="1 2">
    <name type="scientific">Williamsia limnetica</name>
    <dbReference type="NCBI Taxonomy" id="882452"/>
    <lineage>
        <taxon>Bacteria</taxon>
        <taxon>Bacillati</taxon>
        <taxon>Actinomycetota</taxon>
        <taxon>Actinomycetes</taxon>
        <taxon>Mycobacteriales</taxon>
        <taxon>Nocardiaceae</taxon>
        <taxon>Williamsia</taxon>
    </lineage>
</organism>
<dbReference type="OrthoDB" id="4568954at2"/>
<gene>
    <name evidence="1" type="ORF">DFR67_11889</name>
</gene>
<dbReference type="EMBL" id="QJSP01000018">
    <property type="protein sequence ID" value="PYE13150.1"/>
    <property type="molecule type" value="Genomic_DNA"/>
</dbReference>
<dbReference type="RefSeq" id="WP_110472141.1">
    <property type="nucleotide sequence ID" value="NZ_QJSP01000018.1"/>
</dbReference>
<dbReference type="SUPFAM" id="SSF48452">
    <property type="entry name" value="TPR-like"/>
    <property type="match status" value="1"/>
</dbReference>
<keyword evidence="2" id="KW-1185">Reference proteome</keyword>
<name>A0A318RIA2_WILLI</name>
<evidence type="ECO:0008006" key="3">
    <source>
        <dbReference type="Google" id="ProtNLM"/>
    </source>
</evidence>
<proteinExistence type="predicted"/>
<evidence type="ECO:0000313" key="2">
    <source>
        <dbReference type="Proteomes" id="UP000247591"/>
    </source>
</evidence>
<accession>A0A318RIA2</accession>